<organism evidence="1 2">
    <name type="scientific">Candidatus Thiothrix anitrata</name>
    <dbReference type="NCBI Taxonomy" id="2823902"/>
    <lineage>
        <taxon>Bacteria</taxon>
        <taxon>Pseudomonadati</taxon>
        <taxon>Pseudomonadota</taxon>
        <taxon>Gammaproteobacteria</taxon>
        <taxon>Thiotrichales</taxon>
        <taxon>Thiotrichaceae</taxon>
        <taxon>Thiothrix</taxon>
    </lineage>
</organism>
<keyword evidence="2" id="KW-1185">Reference proteome</keyword>
<gene>
    <name evidence="1" type="ORF">J8380_02865</name>
</gene>
<evidence type="ECO:0000313" key="2">
    <source>
        <dbReference type="Proteomes" id="UP000672027"/>
    </source>
</evidence>
<accession>A0ABX7X6V4</accession>
<dbReference type="Proteomes" id="UP000672027">
    <property type="component" value="Chromosome"/>
</dbReference>
<name>A0ABX7X6V4_9GAMM</name>
<dbReference type="RefSeq" id="WP_210228132.1">
    <property type="nucleotide sequence ID" value="NZ_CP072800.1"/>
</dbReference>
<sequence>MTTNALTTLTQHNTTNAIQALNAINLDASSNVNRADQSVQTGGNALELTQSGEGSNNKQAANLVIAGYINNASQTVSDVGAVSITHTGANSNNIQALNMAIATGSSGTQVNGLTQSVNAASVSFNIDGGTGNIQAGNYLQANSADDVTQQFIVTGNVTYAGTGTNNLQAGNAVIKETGGASITNLTQTFSANNVNTSYSDSFGSGSIKAANYFSTRL</sequence>
<proteinExistence type="predicted"/>
<reference evidence="1 2" key="1">
    <citation type="submission" date="2021-04" db="EMBL/GenBank/DDBJ databases">
        <title>Genomics, taxonomy and metabolism of representatives of sulfur bacteria of the genus Thiothrix: Thiothrix fructosivorans QT, Thiothrix unzii A1T and three new species, Thiothrix subterranea sp. nov., Thiothrix litoralis sp. nov. and 'Candidatus Thiothrix anitrata' sp. nov.</title>
        <authorList>
            <person name="Ravin N.V."/>
            <person name="Smolyakov D."/>
            <person name="Rudenko T.S."/>
            <person name="Mardanov A.V."/>
            <person name="Beletsky A.V."/>
            <person name="Markov N.D."/>
            <person name="Fomenkov A.I."/>
            <person name="Roberts R.J."/>
            <person name="Karnachuk O.V."/>
            <person name="Novikov A."/>
            <person name="Grabovich M.Y."/>
        </authorList>
    </citation>
    <scope>NUCLEOTIDE SEQUENCE [LARGE SCALE GENOMIC DNA]</scope>
    <source>
        <strain evidence="1 2">A52</strain>
    </source>
</reference>
<evidence type="ECO:0000313" key="1">
    <source>
        <dbReference type="EMBL" id="QTR50528.1"/>
    </source>
</evidence>
<protein>
    <submittedName>
        <fullName evidence="1">Uncharacterized protein</fullName>
    </submittedName>
</protein>
<dbReference type="EMBL" id="CP072800">
    <property type="protein sequence ID" value="QTR50528.1"/>
    <property type="molecule type" value="Genomic_DNA"/>
</dbReference>